<protein>
    <recommendedName>
        <fullName evidence="3">Trafficking protein particle complex subunit</fullName>
    </recommendedName>
</protein>
<feature type="region of interest" description="Disordered" evidence="1">
    <location>
        <begin position="42"/>
        <end position="87"/>
    </location>
</feature>
<feature type="compositionally biased region" description="Gly residues" evidence="1">
    <location>
        <begin position="56"/>
        <end position="65"/>
    </location>
</feature>
<evidence type="ECO:0008006" key="3">
    <source>
        <dbReference type="Google" id="ProtNLM"/>
    </source>
</evidence>
<dbReference type="Gene3D" id="3.30.450.70">
    <property type="match status" value="1"/>
</dbReference>
<feature type="compositionally biased region" description="Low complexity" evidence="1">
    <location>
        <begin position="42"/>
        <end position="55"/>
    </location>
</feature>
<reference evidence="2" key="1">
    <citation type="submission" date="2015-01" db="EMBL/GenBank/DDBJ databases">
        <title>The Genome Sequence of Cryptococcus gattii CA1280.</title>
        <authorList>
            <consortium name="The Broad Institute Genomics Platform"/>
            <person name="Cuomo C."/>
            <person name="Litvintseva A."/>
            <person name="Chen Y."/>
            <person name="Heitman J."/>
            <person name="Sun S."/>
            <person name="Springer D."/>
            <person name="Dromer F."/>
            <person name="Young S."/>
            <person name="Zeng Q."/>
            <person name="Gargeya S."/>
            <person name="Abouelleil A."/>
            <person name="Alvarado L."/>
            <person name="Chapman S.B."/>
            <person name="Gainer-Dewar J."/>
            <person name="Goldberg J."/>
            <person name="Griggs A."/>
            <person name="Gujja S."/>
            <person name="Hansen M."/>
            <person name="Howarth C."/>
            <person name="Imamovic A."/>
            <person name="Larimer J."/>
            <person name="Murphy C."/>
            <person name="Naylor J."/>
            <person name="Pearson M."/>
            <person name="Priest M."/>
            <person name="Roberts A."/>
            <person name="Saif S."/>
            <person name="Shea T."/>
            <person name="Sykes S."/>
            <person name="Wortman J."/>
            <person name="Nusbaum C."/>
            <person name="Birren B."/>
        </authorList>
    </citation>
    <scope>NUCLEOTIDE SEQUENCE [LARGE SCALE GENOMIC DNA]</scope>
    <source>
        <strain evidence="2">CA1280</strain>
    </source>
</reference>
<dbReference type="HOGENOM" id="CLU_085828_3_0_1"/>
<dbReference type="GO" id="GO:0006888">
    <property type="term" value="P:endoplasmic reticulum to Golgi vesicle-mediated transport"/>
    <property type="evidence" value="ECO:0007669"/>
    <property type="project" value="InterPro"/>
</dbReference>
<dbReference type="InterPro" id="IPR011012">
    <property type="entry name" value="Longin-like_dom_sf"/>
</dbReference>
<dbReference type="PANTHER" id="PTHR12403">
    <property type="entry name" value="TRAFFICKING PROTEIN PARTICLE COMPLEX SUBUNIT 2"/>
    <property type="match status" value="1"/>
</dbReference>
<dbReference type="SUPFAM" id="SSF64356">
    <property type="entry name" value="SNARE-like"/>
    <property type="match status" value="1"/>
</dbReference>
<evidence type="ECO:0000256" key="1">
    <source>
        <dbReference type="SAM" id="MobiDB-lite"/>
    </source>
</evidence>
<proteinExistence type="predicted"/>
<dbReference type="GO" id="GO:0005737">
    <property type="term" value="C:cytoplasm"/>
    <property type="evidence" value="ECO:0007669"/>
    <property type="project" value="GOC"/>
</dbReference>
<dbReference type="CDD" id="cd14825">
    <property type="entry name" value="TRAPPC2_sedlin"/>
    <property type="match status" value="1"/>
</dbReference>
<dbReference type="InterPro" id="IPR006722">
    <property type="entry name" value="Sedlin"/>
</dbReference>
<dbReference type="OrthoDB" id="10252102at2759"/>
<sequence length="193" mass="20751">MSFYLAVVSPNDAPLFELAFSSAKPPPPATATSTSSFPSWSTFTATNSHSSSSSSSGGGGGGGGDAASHDAARPTTSGPLMESKSAPQRDRAMCQMVAHMSLDSVEEIMEGTGALYLKGVDRYDEWIVSAFIPTGVKFVLLHDVKNDDGIRLFFIDLWEAYIKILLNPFFTVNTPIKNPAFEARVRAMAKRHL</sequence>
<evidence type="ECO:0000313" key="2">
    <source>
        <dbReference type="EMBL" id="KIR47287.1"/>
    </source>
</evidence>
<accession>A0A0D0TL64</accession>
<gene>
    <name evidence="2" type="ORF">I312_03616</name>
</gene>
<name>A0A0D0TL64_CRYGA</name>
<dbReference type="EMBL" id="KN847981">
    <property type="protein sequence ID" value="KIR47287.1"/>
    <property type="molecule type" value="Genomic_DNA"/>
</dbReference>
<dbReference type="Pfam" id="PF04628">
    <property type="entry name" value="Sedlin_N"/>
    <property type="match status" value="1"/>
</dbReference>
<organism evidence="2">
    <name type="scientific">Cryptococcus bacillisporus CA1280</name>
    <dbReference type="NCBI Taxonomy" id="1296109"/>
    <lineage>
        <taxon>Eukaryota</taxon>
        <taxon>Fungi</taxon>
        <taxon>Dikarya</taxon>
        <taxon>Basidiomycota</taxon>
        <taxon>Agaricomycotina</taxon>
        <taxon>Tremellomycetes</taxon>
        <taxon>Tremellales</taxon>
        <taxon>Cryptococcaceae</taxon>
        <taxon>Cryptococcus</taxon>
        <taxon>Cryptococcus gattii species complex</taxon>
    </lineage>
</organism>
<dbReference type="AlphaFoldDB" id="A0A0D0TL64"/>